<comment type="caution">
    <text evidence="1">The sequence shown here is derived from an EMBL/GenBank/DDBJ whole genome shotgun (WGS) entry which is preliminary data.</text>
</comment>
<evidence type="ECO:0000313" key="1">
    <source>
        <dbReference type="EMBL" id="KAJ8876845.1"/>
    </source>
</evidence>
<gene>
    <name evidence="1" type="ORF">PR048_021292</name>
</gene>
<dbReference type="Proteomes" id="UP001159363">
    <property type="component" value="Chromosome 7"/>
</dbReference>
<name>A0ABQ9GXU5_9NEOP</name>
<evidence type="ECO:0000313" key="2">
    <source>
        <dbReference type="Proteomes" id="UP001159363"/>
    </source>
</evidence>
<accession>A0ABQ9GXU5</accession>
<sequence>MDVKITLRRVHLFSLVSTGTKGWGNGRPLRKPADQRHRPARFPLAKWTYYGGRHIPSPDIFMVQCLSDFRPPLPALISGAWLTYKRPRLPTAEVDSFCCGLGAHGSYPNYPRYKSRQGQWKQNNPEKTFQSAALSGTIPIYENPGVTRRGLKAVRLGGRRADYPLSHHITFIIMMDHSKQAPNSVCLDIKLRKISSCPLFPSRHIHLGKGYLTGREDYGRTKTYRQLGIKASHIRETNLDPTGLIVGTKGNVQNALHQHEHIDQPAVAWTPGCVDESLESSLLFRNPAQYDDGGCPNRPLELHIQMPLNVPTNKRLVDSNQGSSRAASSLPLRDVYVEVRFNEGFCRTISFEFVNNGQLLFLTFLFVHFTVSSAQPFRRRITALRFNLSLSLGERKQ</sequence>
<protein>
    <submittedName>
        <fullName evidence="1">Uncharacterized protein</fullName>
    </submittedName>
</protein>
<proteinExistence type="predicted"/>
<organism evidence="1 2">
    <name type="scientific">Dryococelus australis</name>
    <dbReference type="NCBI Taxonomy" id="614101"/>
    <lineage>
        <taxon>Eukaryota</taxon>
        <taxon>Metazoa</taxon>
        <taxon>Ecdysozoa</taxon>
        <taxon>Arthropoda</taxon>
        <taxon>Hexapoda</taxon>
        <taxon>Insecta</taxon>
        <taxon>Pterygota</taxon>
        <taxon>Neoptera</taxon>
        <taxon>Polyneoptera</taxon>
        <taxon>Phasmatodea</taxon>
        <taxon>Verophasmatodea</taxon>
        <taxon>Anareolatae</taxon>
        <taxon>Phasmatidae</taxon>
        <taxon>Eurycanthinae</taxon>
        <taxon>Dryococelus</taxon>
    </lineage>
</organism>
<keyword evidence="2" id="KW-1185">Reference proteome</keyword>
<dbReference type="EMBL" id="JARBHB010000008">
    <property type="protein sequence ID" value="KAJ8876845.1"/>
    <property type="molecule type" value="Genomic_DNA"/>
</dbReference>
<reference evidence="1 2" key="1">
    <citation type="submission" date="2023-02" db="EMBL/GenBank/DDBJ databases">
        <title>LHISI_Scaffold_Assembly.</title>
        <authorList>
            <person name="Stuart O.P."/>
            <person name="Cleave R."/>
            <person name="Magrath M.J.L."/>
            <person name="Mikheyev A.S."/>
        </authorList>
    </citation>
    <scope>NUCLEOTIDE SEQUENCE [LARGE SCALE GENOMIC DNA]</scope>
    <source>
        <strain evidence="1">Daus_M_001</strain>
        <tissue evidence="1">Leg muscle</tissue>
    </source>
</reference>